<accession>A0A4U9HJ41</accession>
<dbReference type="AlphaFoldDB" id="A0A4U9HJ41"/>
<gene>
    <name evidence="1" type="ORF">NCTC12971_03301</name>
</gene>
<evidence type="ECO:0000313" key="2">
    <source>
        <dbReference type="Proteomes" id="UP000307968"/>
    </source>
</evidence>
<dbReference type="InterPro" id="IPR058522">
    <property type="entry name" value="DUF8209"/>
</dbReference>
<name>A0A4U9HJ41_SERRU</name>
<sequence length="42" mass="4851">MDTVEQLGETYFYKGFANLSAHELLFWITIDTVEEQLGVQDV</sequence>
<proteinExistence type="predicted"/>
<dbReference type="Proteomes" id="UP000307968">
    <property type="component" value="Chromosome"/>
</dbReference>
<evidence type="ECO:0000313" key="1">
    <source>
        <dbReference type="EMBL" id="VTP63715.1"/>
    </source>
</evidence>
<organism evidence="1 2">
    <name type="scientific">Serratia rubidaea</name>
    <name type="common">Serratia marinorubra</name>
    <dbReference type="NCBI Taxonomy" id="61652"/>
    <lineage>
        <taxon>Bacteria</taxon>
        <taxon>Pseudomonadati</taxon>
        <taxon>Pseudomonadota</taxon>
        <taxon>Gammaproteobacteria</taxon>
        <taxon>Enterobacterales</taxon>
        <taxon>Yersiniaceae</taxon>
        <taxon>Serratia</taxon>
    </lineage>
</organism>
<dbReference type="EMBL" id="LR590463">
    <property type="protein sequence ID" value="VTP63715.1"/>
    <property type="molecule type" value="Genomic_DNA"/>
</dbReference>
<reference evidence="1 2" key="1">
    <citation type="submission" date="2019-05" db="EMBL/GenBank/DDBJ databases">
        <authorList>
            <consortium name="Pathogen Informatics"/>
        </authorList>
    </citation>
    <scope>NUCLEOTIDE SEQUENCE [LARGE SCALE GENOMIC DNA]</scope>
    <source>
        <strain evidence="1 2">NCTC12971</strain>
    </source>
</reference>
<dbReference type="Pfam" id="PF26636">
    <property type="entry name" value="DUF8209"/>
    <property type="match status" value="1"/>
</dbReference>
<protein>
    <submittedName>
        <fullName evidence="1">Uncharacterized protein</fullName>
    </submittedName>
</protein>